<dbReference type="OrthoDB" id="1470350at2759"/>
<organism evidence="1 2">
    <name type="scientific">Polyplosphaeria fusca</name>
    <dbReference type="NCBI Taxonomy" id="682080"/>
    <lineage>
        <taxon>Eukaryota</taxon>
        <taxon>Fungi</taxon>
        <taxon>Dikarya</taxon>
        <taxon>Ascomycota</taxon>
        <taxon>Pezizomycotina</taxon>
        <taxon>Dothideomycetes</taxon>
        <taxon>Pleosporomycetidae</taxon>
        <taxon>Pleosporales</taxon>
        <taxon>Tetraplosphaeriaceae</taxon>
        <taxon>Polyplosphaeria</taxon>
    </lineage>
</organism>
<keyword evidence="2" id="KW-1185">Reference proteome</keyword>
<name>A0A9P4QY69_9PLEO</name>
<accession>A0A9P4QY69</accession>
<dbReference type="GO" id="GO:0020037">
    <property type="term" value="F:heme binding"/>
    <property type="evidence" value="ECO:0007669"/>
    <property type="project" value="InterPro"/>
</dbReference>
<sequence>MLKTWLKASSSGIPSIANDTRTVSLNFLAAIGFRQSFSFQSSIGDVSKGDKYSYRDALQIVLDNVVLLMLIPRKHLLYSWLPAWMRKIGKAGQDFQQHMDDMLSREMANMNQGDRRSAGLMPNMVRGLDENQKDSTKGISAEQKSEVELMSKTKNRSLMYYSGSIVRVWYRYLSCRRAKPG</sequence>
<gene>
    <name evidence="1" type="ORF">EJ04DRAFT_267675</name>
</gene>
<dbReference type="EMBL" id="ML996158">
    <property type="protein sequence ID" value="KAF2733675.1"/>
    <property type="molecule type" value="Genomic_DNA"/>
</dbReference>
<reference evidence="1" key="1">
    <citation type="journal article" date="2020" name="Stud. Mycol.">
        <title>101 Dothideomycetes genomes: a test case for predicting lifestyles and emergence of pathogens.</title>
        <authorList>
            <person name="Haridas S."/>
            <person name="Albert R."/>
            <person name="Binder M."/>
            <person name="Bloem J."/>
            <person name="Labutti K."/>
            <person name="Salamov A."/>
            <person name="Andreopoulos B."/>
            <person name="Baker S."/>
            <person name="Barry K."/>
            <person name="Bills G."/>
            <person name="Bluhm B."/>
            <person name="Cannon C."/>
            <person name="Castanera R."/>
            <person name="Culley D."/>
            <person name="Daum C."/>
            <person name="Ezra D."/>
            <person name="Gonzalez J."/>
            <person name="Henrissat B."/>
            <person name="Kuo A."/>
            <person name="Liang C."/>
            <person name="Lipzen A."/>
            <person name="Lutzoni F."/>
            <person name="Magnuson J."/>
            <person name="Mondo S."/>
            <person name="Nolan M."/>
            <person name="Ohm R."/>
            <person name="Pangilinan J."/>
            <person name="Park H.-J."/>
            <person name="Ramirez L."/>
            <person name="Alfaro M."/>
            <person name="Sun H."/>
            <person name="Tritt A."/>
            <person name="Yoshinaga Y."/>
            <person name="Zwiers L.-H."/>
            <person name="Turgeon B."/>
            <person name="Goodwin S."/>
            <person name="Spatafora J."/>
            <person name="Crous P."/>
            <person name="Grigoriev I."/>
        </authorList>
    </citation>
    <scope>NUCLEOTIDE SEQUENCE</scope>
    <source>
        <strain evidence="1">CBS 125425</strain>
    </source>
</reference>
<dbReference type="AlphaFoldDB" id="A0A9P4QY69"/>
<comment type="caution">
    <text evidence="1">The sequence shown here is derived from an EMBL/GenBank/DDBJ whole genome shotgun (WGS) entry which is preliminary data.</text>
</comment>
<evidence type="ECO:0000313" key="2">
    <source>
        <dbReference type="Proteomes" id="UP000799444"/>
    </source>
</evidence>
<dbReference type="Proteomes" id="UP000799444">
    <property type="component" value="Unassembled WGS sequence"/>
</dbReference>
<dbReference type="Gene3D" id="1.10.630.10">
    <property type="entry name" value="Cytochrome P450"/>
    <property type="match status" value="1"/>
</dbReference>
<dbReference type="GO" id="GO:0016705">
    <property type="term" value="F:oxidoreductase activity, acting on paired donors, with incorporation or reduction of molecular oxygen"/>
    <property type="evidence" value="ECO:0007669"/>
    <property type="project" value="InterPro"/>
</dbReference>
<dbReference type="GO" id="GO:0005506">
    <property type="term" value="F:iron ion binding"/>
    <property type="evidence" value="ECO:0007669"/>
    <property type="project" value="InterPro"/>
</dbReference>
<dbReference type="GO" id="GO:0004497">
    <property type="term" value="F:monooxygenase activity"/>
    <property type="evidence" value="ECO:0007669"/>
    <property type="project" value="InterPro"/>
</dbReference>
<proteinExistence type="predicted"/>
<dbReference type="InterPro" id="IPR036396">
    <property type="entry name" value="Cyt_P450_sf"/>
</dbReference>
<protein>
    <submittedName>
        <fullName evidence="1">Uncharacterized protein</fullName>
    </submittedName>
</protein>
<evidence type="ECO:0000313" key="1">
    <source>
        <dbReference type="EMBL" id="KAF2733675.1"/>
    </source>
</evidence>